<organism evidence="2 3">
    <name type="scientific">Halomonas qinghailakensis</name>
    <dbReference type="NCBI Taxonomy" id="2937790"/>
    <lineage>
        <taxon>Bacteria</taxon>
        <taxon>Pseudomonadati</taxon>
        <taxon>Pseudomonadota</taxon>
        <taxon>Gammaproteobacteria</taxon>
        <taxon>Oceanospirillales</taxon>
        <taxon>Halomonadaceae</taxon>
        <taxon>Halomonas</taxon>
    </lineage>
</organism>
<evidence type="ECO:0000256" key="1">
    <source>
        <dbReference type="SAM" id="Phobius"/>
    </source>
</evidence>
<name>A0AA46TQZ1_9GAMM</name>
<accession>A0AA46TQZ1</accession>
<gene>
    <name evidence="2" type="ORF">M0220_01585</name>
</gene>
<dbReference type="AlphaFoldDB" id="A0AA46TQZ1"/>
<feature type="transmembrane region" description="Helical" evidence="1">
    <location>
        <begin position="12"/>
        <end position="34"/>
    </location>
</feature>
<dbReference type="Proteomes" id="UP001164935">
    <property type="component" value="Chromosome"/>
</dbReference>
<keyword evidence="1" id="KW-1133">Transmembrane helix</keyword>
<reference evidence="2" key="1">
    <citation type="submission" date="2022-05" db="EMBL/GenBank/DDBJ databases">
        <title>Complete sequence of a novel PHA-producing Halomonas strain.</title>
        <authorList>
            <person name="Zheng Z."/>
        </authorList>
    </citation>
    <scope>NUCLEOTIDE SEQUENCE</scope>
    <source>
        <strain evidence="2">ZZQ-149</strain>
    </source>
</reference>
<protein>
    <submittedName>
        <fullName evidence="2">Uncharacterized protein</fullName>
    </submittedName>
</protein>
<sequence>MSDPSQEPSGNKGLGVLMWVAFGLFVVFFLNVALQRFSPGLVELSAAQEAMLLVAATGVFISACLKLEARHSHNA</sequence>
<feature type="transmembrane region" description="Helical" evidence="1">
    <location>
        <begin position="46"/>
        <end position="65"/>
    </location>
</feature>
<dbReference type="RefSeq" id="WP_264018499.1">
    <property type="nucleotide sequence ID" value="NZ_CP096973.1"/>
</dbReference>
<dbReference type="EMBL" id="CP096973">
    <property type="protein sequence ID" value="UYO74884.1"/>
    <property type="molecule type" value="Genomic_DNA"/>
</dbReference>
<evidence type="ECO:0000313" key="3">
    <source>
        <dbReference type="Proteomes" id="UP001164935"/>
    </source>
</evidence>
<keyword evidence="1" id="KW-0472">Membrane</keyword>
<keyword evidence="3" id="KW-1185">Reference proteome</keyword>
<dbReference type="KEGG" id="hqn:M0220_01585"/>
<keyword evidence="1" id="KW-0812">Transmembrane</keyword>
<evidence type="ECO:0000313" key="2">
    <source>
        <dbReference type="EMBL" id="UYO74884.1"/>
    </source>
</evidence>
<proteinExistence type="predicted"/>